<dbReference type="InterPro" id="IPR031325">
    <property type="entry name" value="RHS_repeat"/>
</dbReference>
<evidence type="ECO:0000256" key="1">
    <source>
        <dbReference type="SAM" id="Phobius"/>
    </source>
</evidence>
<name>A0ABP9USM4_9BACT</name>
<keyword evidence="1" id="KW-1133">Transmembrane helix</keyword>
<keyword evidence="1" id="KW-0472">Membrane</keyword>
<feature type="transmembrane region" description="Helical" evidence="1">
    <location>
        <begin position="1345"/>
        <end position="1369"/>
    </location>
</feature>
<dbReference type="PANTHER" id="PTHR32305:SF17">
    <property type="entry name" value="TRNA NUCLEASE WAPA"/>
    <property type="match status" value="1"/>
</dbReference>
<evidence type="ECO:0008006" key="4">
    <source>
        <dbReference type="Google" id="ProtNLM"/>
    </source>
</evidence>
<proteinExistence type="predicted"/>
<comment type="caution">
    <text evidence="2">The sequence shown here is derived from an EMBL/GenBank/DDBJ whole genome shotgun (WGS) entry which is preliminary data.</text>
</comment>
<dbReference type="InterPro" id="IPR050708">
    <property type="entry name" value="T6SS_VgrG/RHS"/>
</dbReference>
<dbReference type="EMBL" id="BAABRI010000028">
    <property type="protein sequence ID" value="GAA5484538.1"/>
    <property type="molecule type" value="Genomic_DNA"/>
</dbReference>
<dbReference type="Gene3D" id="2.180.10.10">
    <property type="entry name" value="RHS repeat-associated core"/>
    <property type="match status" value="2"/>
</dbReference>
<feature type="transmembrane region" description="Helical" evidence="1">
    <location>
        <begin position="1401"/>
        <end position="1419"/>
    </location>
</feature>
<sequence>MSYGGLNSDTAVHLGTGTGWDLVCNAPGDPWYLDANFVTFTKYDEENINPGALVDLNADGLVDFARPRVGENDVYLNTGGGWNYLDIADSVDPEMREGAPLPMYRNSTGQAYGKVIGRFADLNGDGVVDFVTDADTTRPRVFLNLRGPEVIESITDGFGKTLGIEYARLNDPAPLFNSDKPAYTPYDPATDPLLPESQVPVNGAGYVVSRLLESNGLGGIKCSRRHYGDLRFDRESQTSLGFGWIEVYDELLPSGEAEPICRGYTRTDFMREFPFTGSPLTTRTYAVIPQDFGEHFADWNWPNPFTATSSGVKLVGLEVNTYAELGSGPPSIESGPISIRRPVQVCAVTEKFDIDDAHTLLSQTTTAQPAIDAYGFVTQSIVTALDGSSSLTSSAFTHDVSNGKWHLGRLSSTTVTKSAPGKSTLSKTSTFTYDPDSGLLASETVEPGHPLSSTTTYTHDDFGNVLTTAVTASGQTRSSSVGYDPQGRFVTSETNPLGTVYQHYSPAQALLLATTDLDGRVTTFTYDAFGTQIATNHPSGTRSAEITRFASNADLPPEIASKLADNHIQIQWARIAEESGKPPSIVWFDAVGREVLTRSTVMVSLPAGSTVPSFGQQYAYKLYDSRGRVSKESQPFLVGDPTYETEYLYDFLDRKIATQDPDGTRSGITSMDRIGGNDPMVITVAQNPKGITSVRLEDQHGRLRWSGDASGQYTEFIYDVEGRVVNVEIDGVSQLSNTYDLLDNKTAVWDISAGQTTSTFNGFGEVLSITNALGQTTSTLYDSLGRVTSVAKPEGAFNYQYKTNSPGKGSLSQISGPGGYAEYYTYSSQNHDYGLLIQKQSRLNSSDSLTTTNTSYNALGLPVLAVDAGGTIVRQTYDSVYGTFSLRSDLVSTPYTGAHETLLSEFGGVVTEGTLIKTTEKLGHDVVRQTWVNADNGYLRKILTTRLGKTLQYHTYEWDVHGNLITRKDHNPSFPLKTESFTYDDLDRLTGSSLTVGANAPVNRSYEYDAKGNLTRKGDETSATAGATHTYSNYRVTSATLKGKQRNQIYDAAGRVTSMAYLGTTVKGTSLQWTSFNQLKRAEKTSAAALVTFGQTTDLAPEIQGVSPWTKFTVSTTIAEFDFDAGGNRAEQTLTRIFANNHSAKVTTRYLGSYEHEVHESTNPTGIGYGIDAEIHRHRLGSAMLTREVRNASSSGPLTVTRLAVILTDHIGSTDCIIQADWNGTTGAWKVSNGEPQAERQSFDAWGERRNGSSWSDLKTSWLGSQYTSAASENRGFTGHEMLDDFGLVHMNGRIYDPELGRFLSPDPYVQVPEFSQNFNRYSYVLNNPLSATDPSGHSWLKDNWITIVVLVVVAIVTYGVGTAFVGAAAGTTGTVFATAGTAATATAAATAGSLTLTGMATVGAIAGFVGGALSTALAGGSVSDILRAGLVGAIQGAITAGVLHGLVDGIGFDSKLLNVVGHGVVGGGANEAMGGKFSDGFLAAAAAAAVSVSGICERMKLGEPGGPKDSPLKVAGRTAVAGVVGGTASAIGGGKFANGAYTAAFQHLLTEGPRRLASSIAIGLRKGIGAVGNFLGGDAFDGPQSLSSKFKRTFINGIWNSLSGASLSARLAQAELYHNGTHYLGMGDIFQILSEELFGITRHSFGLAEALNAKGGGDLIAHSQGSSVARGAFALLPEGIRNNINYQGFGPQSVILSSDYGLNSAINHINILDPVPFLSPRNWINIPRGLASGEVILHFGGGTHPFSNYNGYVQ</sequence>
<dbReference type="PANTHER" id="PTHR32305">
    <property type="match status" value="1"/>
</dbReference>
<evidence type="ECO:0000313" key="2">
    <source>
        <dbReference type="EMBL" id="GAA5484538.1"/>
    </source>
</evidence>
<dbReference type="NCBIfam" id="TIGR03696">
    <property type="entry name" value="Rhs_assc_core"/>
    <property type="match status" value="1"/>
</dbReference>
<dbReference type="Pfam" id="PF05593">
    <property type="entry name" value="RHS_repeat"/>
    <property type="match status" value="1"/>
</dbReference>
<keyword evidence="3" id="KW-1185">Reference proteome</keyword>
<dbReference type="InterPro" id="IPR028994">
    <property type="entry name" value="Integrin_alpha_N"/>
</dbReference>
<evidence type="ECO:0000313" key="3">
    <source>
        <dbReference type="Proteomes" id="UP001476282"/>
    </source>
</evidence>
<accession>A0ABP9USM4</accession>
<dbReference type="RefSeq" id="WP_353568638.1">
    <property type="nucleotide sequence ID" value="NZ_BAABRI010000028.1"/>
</dbReference>
<feature type="transmembrane region" description="Helical" evidence="1">
    <location>
        <begin position="1426"/>
        <end position="1448"/>
    </location>
</feature>
<feature type="transmembrane region" description="Helical" evidence="1">
    <location>
        <begin position="1376"/>
        <end position="1395"/>
    </location>
</feature>
<protein>
    <recommendedName>
        <fullName evidence="4">RHS repeat-associated core domain-containing protein</fullName>
    </recommendedName>
</protein>
<organism evidence="2 3">
    <name type="scientific">Haloferula sargassicola</name>
    <dbReference type="NCBI Taxonomy" id="490096"/>
    <lineage>
        <taxon>Bacteria</taxon>
        <taxon>Pseudomonadati</taxon>
        <taxon>Verrucomicrobiota</taxon>
        <taxon>Verrucomicrobiia</taxon>
        <taxon>Verrucomicrobiales</taxon>
        <taxon>Verrucomicrobiaceae</taxon>
        <taxon>Haloferula</taxon>
    </lineage>
</organism>
<keyword evidence="1" id="KW-0812">Transmembrane</keyword>
<dbReference type="Proteomes" id="UP001476282">
    <property type="component" value="Unassembled WGS sequence"/>
</dbReference>
<reference evidence="2 3" key="1">
    <citation type="submission" date="2024-02" db="EMBL/GenBank/DDBJ databases">
        <title>Haloferula sargassicola NBRC 104335.</title>
        <authorList>
            <person name="Ichikawa N."/>
            <person name="Katano-Makiyama Y."/>
            <person name="Hidaka K."/>
        </authorList>
    </citation>
    <scope>NUCLEOTIDE SEQUENCE [LARGE SCALE GENOMIC DNA]</scope>
    <source>
        <strain evidence="2 3">NBRC 104335</strain>
    </source>
</reference>
<dbReference type="InterPro" id="IPR022385">
    <property type="entry name" value="Rhs_assc_core"/>
</dbReference>
<gene>
    <name evidence="2" type="ORF">Hsar01_03782</name>
</gene>
<dbReference type="SUPFAM" id="SSF69318">
    <property type="entry name" value="Integrin alpha N-terminal domain"/>
    <property type="match status" value="1"/>
</dbReference>